<keyword evidence="2" id="KW-1185">Reference proteome</keyword>
<reference evidence="1" key="1">
    <citation type="submission" date="2022-03" db="EMBL/GenBank/DDBJ databases">
        <title>ESBL-producing Moellerella wisconsensis and Escherichia marmotae isolated from wild game meat.</title>
        <authorList>
            <person name="Biggel M."/>
        </authorList>
    </citation>
    <scope>NUCLEOTIDE SEQUENCE</scope>
    <source>
        <strain evidence="1">W1</strain>
    </source>
</reference>
<dbReference type="Proteomes" id="UP000829420">
    <property type="component" value="Plasmid pW1-b"/>
</dbReference>
<gene>
    <name evidence="1" type="ORF">MNY70_18410</name>
</gene>
<sequence>MILSLIDTTVKTTPTTLAKEIIMLHGRDGLGRVRSILNQRGNPPTERELEQIHKHCLTIHNRVCKNLGLDMIDEEILKTIYPLEAA</sequence>
<proteinExistence type="predicted"/>
<evidence type="ECO:0000313" key="2">
    <source>
        <dbReference type="Proteomes" id="UP000829420"/>
    </source>
</evidence>
<evidence type="ECO:0000313" key="1">
    <source>
        <dbReference type="EMBL" id="UNH40939.1"/>
    </source>
</evidence>
<protein>
    <submittedName>
        <fullName evidence="1">Uncharacterized protein</fullName>
    </submittedName>
</protein>
<geneLocation type="plasmid" evidence="1 2">
    <name>pW1-b</name>
</geneLocation>
<accession>A0ACD3YDN4</accession>
<name>A0ACD3YDN4_9GAMM</name>
<dbReference type="EMBL" id="CP093257">
    <property type="protein sequence ID" value="UNH40939.1"/>
    <property type="molecule type" value="Genomic_DNA"/>
</dbReference>
<organism evidence="1 2">
    <name type="scientific">Moellerella wisconsensis</name>
    <dbReference type="NCBI Taxonomy" id="158849"/>
    <lineage>
        <taxon>Bacteria</taxon>
        <taxon>Pseudomonadati</taxon>
        <taxon>Pseudomonadota</taxon>
        <taxon>Gammaproteobacteria</taxon>
        <taxon>Enterobacterales</taxon>
        <taxon>Morganellaceae</taxon>
        <taxon>Moellerella</taxon>
    </lineage>
</organism>
<keyword evidence="1" id="KW-0614">Plasmid</keyword>